<dbReference type="STRING" id="282301.A0A267F1Y0"/>
<evidence type="ECO:0000256" key="4">
    <source>
        <dbReference type="ARBA" id="ARBA00022448"/>
    </source>
</evidence>
<keyword evidence="8 14" id="KW-0106">Calcium</keyword>
<keyword evidence="4 14" id="KW-0813">Transport</keyword>
<evidence type="ECO:0000256" key="10">
    <source>
        <dbReference type="ARBA" id="ARBA00022989"/>
    </source>
</evidence>
<evidence type="ECO:0000256" key="15">
    <source>
        <dbReference type="SAM" id="MobiDB-lite"/>
    </source>
</evidence>
<keyword evidence="11 14" id="KW-0406">Ion transport</keyword>
<organism evidence="16 17">
    <name type="scientific">Macrostomum lignano</name>
    <dbReference type="NCBI Taxonomy" id="282301"/>
    <lineage>
        <taxon>Eukaryota</taxon>
        <taxon>Metazoa</taxon>
        <taxon>Spiralia</taxon>
        <taxon>Lophotrochozoa</taxon>
        <taxon>Platyhelminthes</taxon>
        <taxon>Rhabditophora</taxon>
        <taxon>Macrostomorpha</taxon>
        <taxon>Macrostomida</taxon>
        <taxon>Macrostomidae</taxon>
        <taxon>Macrostomum</taxon>
    </lineage>
</organism>
<evidence type="ECO:0000256" key="2">
    <source>
        <dbReference type="ARBA" id="ARBA00008958"/>
    </source>
</evidence>
<keyword evidence="13" id="KW-0472">Membrane</keyword>
<dbReference type="AlphaFoldDB" id="A0A267F1Y0"/>
<keyword evidence="6" id="KW-0812">Transmembrane</keyword>
<feature type="region of interest" description="Disordered" evidence="15">
    <location>
        <begin position="20"/>
        <end position="47"/>
    </location>
</feature>
<evidence type="ECO:0000256" key="1">
    <source>
        <dbReference type="ARBA" id="ARBA00004434"/>
    </source>
</evidence>
<evidence type="ECO:0000256" key="6">
    <source>
        <dbReference type="ARBA" id="ARBA00022692"/>
    </source>
</evidence>
<comment type="function">
    <text evidence="14">Essential regulatory subunit of the mitochondrial calcium uniporter complex (uniplex), a complex that mediates calcium uptake into mitochondria.</text>
</comment>
<dbReference type="PANTHER" id="PTHR33904">
    <property type="entry name" value="ESSENTIAL MCU REGULATOR, MITOCHONDRIAL"/>
    <property type="match status" value="1"/>
</dbReference>
<evidence type="ECO:0000313" key="17">
    <source>
        <dbReference type="Proteomes" id="UP000215902"/>
    </source>
</evidence>
<evidence type="ECO:0000256" key="12">
    <source>
        <dbReference type="ARBA" id="ARBA00023128"/>
    </source>
</evidence>
<evidence type="ECO:0000256" key="9">
    <source>
        <dbReference type="ARBA" id="ARBA00022946"/>
    </source>
</evidence>
<keyword evidence="5 14" id="KW-0109">Calcium transport</keyword>
<evidence type="ECO:0000256" key="7">
    <source>
        <dbReference type="ARBA" id="ARBA00022792"/>
    </source>
</evidence>
<dbReference type="GO" id="GO:1990246">
    <property type="term" value="C:uniplex complex"/>
    <property type="evidence" value="ECO:0007669"/>
    <property type="project" value="UniProtKB-UniRule"/>
</dbReference>
<evidence type="ECO:0000256" key="3">
    <source>
        <dbReference type="ARBA" id="ARBA00022180"/>
    </source>
</evidence>
<proteinExistence type="inferred from homology"/>
<feature type="compositionally biased region" description="Low complexity" evidence="15">
    <location>
        <begin position="20"/>
        <end position="31"/>
    </location>
</feature>
<dbReference type="EMBL" id="NIVC01001457">
    <property type="protein sequence ID" value="PAA67753.1"/>
    <property type="molecule type" value="Genomic_DNA"/>
</dbReference>
<comment type="subcellular location">
    <subcellularLocation>
        <location evidence="1 14">Mitochondrion inner membrane</location>
        <topology evidence="1 14">Single-pass membrane protein</topology>
    </subcellularLocation>
</comment>
<name>A0A267F1Y0_9PLAT</name>
<comment type="subunit">
    <text evidence="14">Component of the uniplex complex. Interacts (via the transmembrane region) with MCU (via the first transmembrane region); the interaction is direct.</text>
</comment>
<keyword evidence="9 14" id="KW-0809">Transit peptide</keyword>
<evidence type="ECO:0000313" key="16">
    <source>
        <dbReference type="EMBL" id="PAA67753.1"/>
    </source>
</evidence>
<dbReference type="PANTHER" id="PTHR33904:SF1">
    <property type="entry name" value="ESSENTIAL MCU REGULATOR, MITOCHONDRIAL"/>
    <property type="match status" value="1"/>
</dbReference>
<dbReference type="GO" id="GO:0051560">
    <property type="term" value="P:mitochondrial calcium ion homeostasis"/>
    <property type="evidence" value="ECO:0007669"/>
    <property type="project" value="UniProtKB-UniRule"/>
</dbReference>
<dbReference type="InterPro" id="IPR018782">
    <property type="entry name" value="MCU_reg"/>
</dbReference>
<keyword evidence="10" id="KW-1133">Transmembrane helix</keyword>
<dbReference type="Pfam" id="PF10161">
    <property type="entry name" value="DDDD"/>
    <property type="match status" value="1"/>
</dbReference>
<evidence type="ECO:0000256" key="8">
    <source>
        <dbReference type="ARBA" id="ARBA00022837"/>
    </source>
</evidence>
<dbReference type="Proteomes" id="UP000215902">
    <property type="component" value="Unassembled WGS sequence"/>
</dbReference>
<sequence>MRPTLLVSVVRRGFSVLAASSARRAPRASAASPPPPPPVRCYDGSGGAYRDTGALHDKPLQTPLGMVKALLLLVPSLLLGAGMSREGAAFLEENDIFVPDDDDD</sequence>
<evidence type="ECO:0000256" key="13">
    <source>
        <dbReference type="ARBA" id="ARBA00023136"/>
    </source>
</evidence>
<accession>A0A267F1Y0</accession>
<comment type="similarity">
    <text evidence="2 14">Belongs to the SMDT1/EMRE family.</text>
</comment>
<evidence type="ECO:0000256" key="11">
    <source>
        <dbReference type="ARBA" id="ARBA00023065"/>
    </source>
</evidence>
<protein>
    <recommendedName>
        <fullName evidence="3 14">Essential MCU regulator, mitochondrial</fullName>
    </recommendedName>
    <alternativeName>
        <fullName evidence="14">Single-pass membrane protein with aspartate-rich tail 1, mitochondrial</fullName>
    </alternativeName>
</protein>
<keyword evidence="17" id="KW-1185">Reference proteome</keyword>
<keyword evidence="7 14" id="KW-0999">Mitochondrion inner membrane</keyword>
<evidence type="ECO:0000256" key="14">
    <source>
        <dbReference type="RuleBase" id="RU369077"/>
    </source>
</evidence>
<evidence type="ECO:0000256" key="5">
    <source>
        <dbReference type="ARBA" id="ARBA00022568"/>
    </source>
</evidence>
<keyword evidence="12 14" id="KW-0496">Mitochondrion</keyword>
<comment type="caution">
    <text evidence="16">The sequence shown here is derived from an EMBL/GenBank/DDBJ whole genome shotgun (WGS) entry which is preliminary data.</text>
</comment>
<dbReference type="GO" id="GO:0036444">
    <property type="term" value="P:calcium import into the mitochondrion"/>
    <property type="evidence" value="ECO:0007669"/>
    <property type="project" value="UniProtKB-UniRule"/>
</dbReference>
<reference evidence="16 17" key="1">
    <citation type="submission" date="2017-06" db="EMBL/GenBank/DDBJ databases">
        <title>A platform for efficient transgenesis in Macrostomum lignano, a flatworm model organism for stem cell research.</title>
        <authorList>
            <person name="Berezikov E."/>
        </authorList>
    </citation>
    <scope>NUCLEOTIDE SEQUENCE [LARGE SCALE GENOMIC DNA]</scope>
    <source>
        <strain evidence="16">DV1</strain>
        <tissue evidence="16">Whole organism</tissue>
    </source>
</reference>
<gene>
    <name evidence="16" type="ORF">BOX15_Mlig005530g1</name>
</gene>